<evidence type="ECO:0000313" key="7">
    <source>
        <dbReference type="Proteomes" id="UP000008837"/>
    </source>
</evidence>
<organism evidence="6 7">
    <name type="scientific">Malassezia globosa (strain ATCC MYA-4612 / CBS 7966)</name>
    <name type="common">Dandruff-associated fungus</name>
    <dbReference type="NCBI Taxonomy" id="425265"/>
    <lineage>
        <taxon>Eukaryota</taxon>
        <taxon>Fungi</taxon>
        <taxon>Dikarya</taxon>
        <taxon>Basidiomycota</taxon>
        <taxon>Ustilaginomycotina</taxon>
        <taxon>Malasseziomycetes</taxon>
        <taxon>Malasseziales</taxon>
        <taxon>Malasseziaceae</taxon>
        <taxon>Malassezia</taxon>
    </lineage>
</organism>
<comment type="subcellular location">
    <subcellularLocation>
        <location evidence="1">Cytoplasm</location>
    </subcellularLocation>
</comment>
<feature type="domain" description="Svf1-like N-terminal" evidence="4">
    <location>
        <begin position="1"/>
        <end position="135"/>
    </location>
</feature>
<dbReference type="PANTHER" id="PTHR47107:SF1">
    <property type="entry name" value="CERAMIDE-BINDING PROTEIN SVF1-RELATED"/>
    <property type="match status" value="1"/>
</dbReference>
<comment type="similarity">
    <text evidence="2">Belongs to the SVF1 family.</text>
</comment>
<evidence type="ECO:0000256" key="1">
    <source>
        <dbReference type="ARBA" id="ARBA00004496"/>
    </source>
</evidence>
<dbReference type="InterPro" id="IPR051385">
    <property type="entry name" value="Ceramide-binding_SVF1"/>
</dbReference>
<evidence type="ECO:0000259" key="4">
    <source>
        <dbReference type="Pfam" id="PF08622"/>
    </source>
</evidence>
<dbReference type="SUPFAM" id="SSF159245">
    <property type="entry name" value="AttH-like"/>
    <property type="match status" value="1"/>
</dbReference>
<protein>
    <recommendedName>
        <fullName evidence="8">Oxidative stress survival, Svf1-like protein</fullName>
    </recommendedName>
</protein>
<dbReference type="AlphaFoldDB" id="A8PZ45"/>
<accession>A8PZ45</accession>
<evidence type="ECO:0000256" key="2">
    <source>
        <dbReference type="ARBA" id="ARBA00009069"/>
    </source>
</evidence>
<dbReference type="EMBL" id="AAYY01000006">
    <property type="protein sequence ID" value="EDP43674.1"/>
    <property type="molecule type" value="Genomic_DNA"/>
</dbReference>
<sequence length="355" mass="38595">MTFRYYHPKTGENVWKSKNVDGFQVLPNNKSSCKSNSFNVNFKGQPDGSQVYDVSAKLDDQVQVIYSMTRPSQAKGWKLGQDERAGFSYFGENESVPEGYVVHRFWPFATTSGLIIINGRAIEATGQGMFVQAIQGMRPNLVASRWNFGNFQSKEMGGTSAIMMEFTTTSDYGKAGTEAGATRKPQTVTIGSIVCGGQLVAVVGATRLAVRGSEQEPSSSHTPATHIQHEACAKDELTGYSVPQKMTFVLDGPALVGVDRPSADVRVHATMDVNLGAPTAMQGLIEKVDVLAEIPFMVRKIVNYVAGTKPYIYQTLNATQLKLEIPEAVKNAIGASSTSLELQGSLFEEHTFISE</sequence>
<reference evidence="6 7" key="1">
    <citation type="journal article" date="2007" name="Proc. Natl. Acad. Sci. U.S.A.">
        <title>Dandruff-associated Malassezia genomes reveal convergent and divergent virulence traits shared with plant and human fungal pathogens.</title>
        <authorList>
            <person name="Xu J."/>
            <person name="Saunders C.W."/>
            <person name="Hu P."/>
            <person name="Grant R.A."/>
            <person name="Boekhout T."/>
            <person name="Kuramae E.E."/>
            <person name="Kronstad J.W."/>
            <person name="Deangelis Y.M."/>
            <person name="Reeder N.L."/>
            <person name="Johnstone K.R."/>
            <person name="Leland M."/>
            <person name="Fieno A.M."/>
            <person name="Begley W.M."/>
            <person name="Sun Y."/>
            <person name="Lacey M.P."/>
            <person name="Chaudhary T."/>
            <person name="Keough T."/>
            <person name="Chu L."/>
            <person name="Sears R."/>
            <person name="Yuan B."/>
            <person name="Dawson T.L.Jr."/>
        </authorList>
    </citation>
    <scope>NUCLEOTIDE SEQUENCE [LARGE SCALE GENOMIC DNA]</scope>
    <source>
        <strain evidence="7">ATCC MYA-4612 / CBS 7966</strain>
    </source>
</reference>
<name>A8PZ45_MALGO</name>
<dbReference type="VEuPathDB" id="FungiDB:MGL_1887"/>
<dbReference type="OrthoDB" id="2590239at2759"/>
<evidence type="ECO:0000259" key="5">
    <source>
        <dbReference type="Pfam" id="PF17187"/>
    </source>
</evidence>
<proteinExistence type="inferred from homology"/>
<keyword evidence="3" id="KW-0963">Cytoplasm</keyword>
<dbReference type="STRING" id="425265.A8PZ45"/>
<comment type="caution">
    <text evidence="6">The sequence shown here is derived from an EMBL/GenBank/DDBJ whole genome shotgun (WGS) entry which is preliminary data.</text>
</comment>
<dbReference type="KEGG" id="mgl:MGL_1887"/>
<feature type="domain" description="Svf1-like C-terminal" evidence="5">
    <location>
        <begin position="137"/>
        <end position="354"/>
    </location>
</feature>
<dbReference type="GO" id="GO:0005737">
    <property type="term" value="C:cytoplasm"/>
    <property type="evidence" value="ECO:0007669"/>
    <property type="project" value="UniProtKB-SubCell"/>
</dbReference>
<dbReference type="InterPro" id="IPR013931">
    <property type="entry name" value="Svf1-like_N"/>
</dbReference>
<dbReference type="RefSeq" id="XP_001730888.1">
    <property type="nucleotide sequence ID" value="XM_001730836.1"/>
</dbReference>
<keyword evidence="7" id="KW-1185">Reference proteome</keyword>
<evidence type="ECO:0008006" key="8">
    <source>
        <dbReference type="Google" id="ProtNLM"/>
    </source>
</evidence>
<dbReference type="FunCoup" id="A8PZ45">
    <property type="interactions" value="19"/>
</dbReference>
<dbReference type="InterPro" id="IPR033394">
    <property type="entry name" value="Svf1-like_C"/>
</dbReference>
<dbReference type="Pfam" id="PF17187">
    <property type="entry name" value="Svf1_C"/>
    <property type="match status" value="1"/>
</dbReference>
<dbReference type="InParanoid" id="A8PZ45"/>
<dbReference type="GeneID" id="5855195"/>
<dbReference type="GO" id="GO:0006979">
    <property type="term" value="P:response to oxidative stress"/>
    <property type="evidence" value="ECO:0007669"/>
    <property type="project" value="InterPro"/>
</dbReference>
<evidence type="ECO:0000256" key="3">
    <source>
        <dbReference type="ARBA" id="ARBA00022490"/>
    </source>
</evidence>
<evidence type="ECO:0000313" key="6">
    <source>
        <dbReference type="EMBL" id="EDP43674.1"/>
    </source>
</evidence>
<dbReference type="Pfam" id="PF08622">
    <property type="entry name" value="Svf1"/>
    <property type="match status" value="1"/>
</dbReference>
<dbReference type="Proteomes" id="UP000008837">
    <property type="component" value="Unassembled WGS sequence"/>
</dbReference>
<dbReference type="PANTHER" id="PTHR47107">
    <property type="entry name" value="SVF1-LIKE PROTEIN YDR222W-RELATED"/>
    <property type="match status" value="1"/>
</dbReference>
<gene>
    <name evidence="6" type="ORF">MGL_1887</name>
</gene>